<feature type="chain" id="PRO_5035718977" description="Pro-resilin" evidence="4">
    <location>
        <begin position="17"/>
        <end position="246"/>
    </location>
</feature>
<feature type="signal peptide" evidence="4">
    <location>
        <begin position="1"/>
        <end position="16"/>
    </location>
</feature>
<comment type="caution">
    <text evidence="5">The sequence shown here is derived from an EMBL/GenBank/DDBJ whole genome shotgun (WGS) entry which is preliminary data.</text>
</comment>
<dbReference type="Pfam" id="PF00379">
    <property type="entry name" value="Chitin_bind_4"/>
    <property type="match status" value="1"/>
</dbReference>
<name>A0A8S1DY73_9INSE</name>
<dbReference type="GO" id="GO:0005615">
    <property type="term" value="C:extracellular space"/>
    <property type="evidence" value="ECO:0007669"/>
    <property type="project" value="TreeGrafter"/>
</dbReference>
<dbReference type="GO" id="GO:0042302">
    <property type="term" value="F:structural constituent of cuticle"/>
    <property type="evidence" value="ECO:0007669"/>
    <property type="project" value="UniProtKB-UniRule"/>
</dbReference>
<dbReference type="EMBL" id="CADEPI010000383">
    <property type="protein sequence ID" value="CAB3384971.1"/>
    <property type="molecule type" value="Genomic_DNA"/>
</dbReference>
<dbReference type="InterPro" id="IPR051217">
    <property type="entry name" value="Insect_Cuticle_Struc_Prot"/>
</dbReference>
<accession>A0A8S1DY73</accession>
<evidence type="ECO:0000313" key="6">
    <source>
        <dbReference type="Proteomes" id="UP000494165"/>
    </source>
</evidence>
<evidence type="ECO:0000256" key="1">
    <source>
        <dbReference type="ARBA" id="ARBA00022460"/>
    </source>
</evidence>
<dbReference type="PRINTS" id="PR00947">
    <property type="entry name" value="CUTICLE"/>
</dbReference>
<evidence type="ECO:0000256" key="3">
    <source>
        <dbReference type="SAM" id="MobiDB-lite"/>
    </source>
</evidence>
<feature type="region of interest" description="Disordered" evidence="3">
    <location>
        <begin position="31"/>
        <end position="175"/>
    </location>
</feature>
<evidence type="ECO:0000256" key="4">
    <source>
        <dbReference type="SAM" id="SignalP"/>
    </source>
</evidence>
<evidence type="ECO:0000313" key="5">
    <source>
        <dbReference type="EMBL" id="CAB3384971.1"/>
    </source>
</evidence>
<gene>
    <name evidence="5" type="ORF">CLODIP_2_CD00592</name>
</gene>
<evidence type="ECO:0008006" key="7">
    <source>
        <dbReference type="Google" id="ProtNLM"/>
    </source>
</evidence>
<dbReference type="InterPro" id="IPR000618">
    <property type="entry name" value="Insect_cuticle"/>
</dbReference>
<reference evidence="5 6" key="1">
    <citation type="submission" date="2020-04" db="EMBL/GenBank/DDBJ databases">
        <authorList>
            <person name="Alioto T."/>
            <person name="Alioto T."/>
            <person name="Gomez Garrido J."/>
        </authorList>
    </citation>
    <scope>NUCLEOTIDE SEQUENCE [LARGE SCALE GENOMIC DNA]</scope>
</reference>
<dbReference type="OrthoDB" id="6595597at2759"/>
<keyword evidence="6" id="KW-1185">Reference proteome</keyword>
<dbReference type="PROSITE" id="PS00233">
    <property type="entry name" value="CHIT_BIND_RR_1"/>
    <property type="match status" value="1"/>
</dbReference>
<evidence type="ECO:0000256" key="2">
    <source>
        <dbReference type="PROSITE-ProRule" id="PRU00497"/>
    </source>
</evidence>
<dbReference type="PANTHER" id="PTHR12236">
    <property type="entry name" value="STRUCTURAL CONTITUENT OF CUTICLE"/>
    <property type="match status" value="1"/>
</dbReference>
<feature type="compositionally biased region" description="Basic and acidic residues" evidence="3">
    <location>
        <begin position="114"/>
        <end position="123"/>
    </location>
</feature>
<organism evidence="5 6">
    <name type="scientific">Cloeon dipterum</name>
    <dbReference type="NCBI Taxonomy" id="197152"/>
    <lineage>
        <taxon>Eukaryota</taxon>
        <taxon>Metazoa</taxon>
        <taxon>Ecdysozoa</taxon>
        <taxon>Arthropoda</taxon>
        <taxon>Hexapoda</taxon>
        <taxon>Insecta</taxon>
        <taxon>Pterygota</taxon>
        <taxon>Palaeoptera</taxon>
        <taxon>Ephemeroptera</taxon>
        <taxon>Pisciforma</taxon>
        <taxon>Baetidae</taxon>
        <taxon>Cloeon</taxon>
    </lineage>
</organism>
<protein>
    <recommendedName>
        <fullName evidence="7">Pro-resilin</fullName>
    </recommendedName>
</protein>
<feature type="compositionally biased region" description="Low complexity" evidence="3">
    <location>
        <begin position="52"/>
        <end position="75"/>
    </location>
</feature>
<sequence length="246" mass="26672">MKVFVVLSALCVATLAEAPLGHMHAPTAHAPSSNYGAPSRGLTDARFNEFGSRTSSYQSRQQQSYSNSQDDNSYDAPSTSYGAPSTEYGAPSDTYGPPSDTYGPPSDTYGPPSEKYDSLDRKYGAPKSNSYQQSRGPPAPRYNAPTPAPFSDSYSRRTEQSADGPYPGALNDDASEPASYEFKYEVNDAASGQEFGHMESREGDVVTGEYRVLLPDGRTQVVKYIADKNGYRPTIEYLEANQGGPY</sequence>
<dbReference type="Proteomes" id="UP000494165">
    <property type="component" value="Unassembled WGS sequence"/>
</dbReference>
<dbReference type="PANTHER" id="PTHR12236:SF79">
    <property type="entry name" value="CUTICULAR PROTEIN 50CB-RELATED"/>
    <property type="match status" value="1"/>
</dbReference>
<dbReference type="AlphaFoldDB" id="A0A8S1DY73"/>
<keyword evidence="4" id="KW-0732">Signal</keyword>
<dbReference type="InterPro" id="IPR031311">
    <property type="entry name" value="CHIT_BIND_RR_consensus"/>
</dbReference>
<dbReference type="PROSITE" id="PS51155">
    <property type="entry name" value="CHIT_BIND_RR_2"/>
    <property type="match status" value="1"/>
</dbReference>
<proteinExistence type="predicted"/>
<keyword evidence="1 2" id="KW-0193">Cuticle</keyword>
<dbReference type="GO" id="GO:0031012">
    <property type="term" value="C:extracellular matrix"/>
    <property type="evidence" value="ECO:0007669"/>
    <property type="project" value="TreeGrafter"/>
</dbReference>